<dbReference type="PANTHER" id="PTHR46517:SF1">
    <property type="entry name" value="FRUCTOSE-2,6-BISPHOSPHATASE TIGAR"/>
    <property type="match status" value="1"/>
</dbReference>
<dbReference type="Pfam" id="PF00300">
    <property type="entry name" value="His_Phos_1"/>
    <property type="match status" value="1"/>
</dbReference>
<dbReference type="SMART" id="SM00855">
    <property type="entry name" value="PGAM"/>
    <property type="match status" value="1"/>
</dbReference>
<evidence type="ECO:0000256" key="3">
    <source>
        <dbReference type="PIRSR" id="PIRSR613078-2"/>
    </source>
</evidence>
<dbReference type="InterPro" id="IPR051695">
    <property type="entry name" value="Phosphoglycerate_Mutase"/>
</dbReference>
<evidence type="ECO:0008006" key="6">
    <source>
        <dbReference type="Google" id="ProtNLM"/>
    </source>
</evidence>
<dbReference type="GO" id="GO:0043456">
    <property type="term" value="P:regulation of pentose-phosphate shunt"/>
    <property type="evidence" value="ECO:0007669"/>
    <property type="project" value="TreeGrafter"/>
</dbReference>
<gene>
    <name evidence="4" type="ORF">A3C86_02820</name>
</gene>
<name>A0A1F6DCY6_9BACT</name>
<dbReference type="SUPFAM" id="SSF53254">
    <property type="entry name" value="Phosphoglycerate mutase-like"/>
    <property type="match status" value="1"/>
</dbReference>
<feature type="active site" description="Tele-phosphohistidine intermediate" evidence="2">
    <location>
        <position position="10"/>
    </location>
</feature>
<sequence>MSMKIFMVRHGETDSNAIKRLMGQRCDDTLNDEGRRQAKELNENIAEMMFDVVFSSPLKRASETAEIIAQKRNLPVILRDELKERDYGSLSGKTHQEADAFTKGKWAELRALDLNQKYDYHPYGGESAEDVKERLLKFIDEIKREYASKRVLVVAHAGILRLSHLLFREVKVSHIDHASIEEFEI</sequence>
<dbReference type="PROSITE" id="PS00175">
    <property type="entry name" value="PG_MUTASE"/>
    <property type="match status" value="1"/>
</dbReference>
<feature type="binding site" evidence="3">
    <location>
        <begin position="9"/>
        <end position="16"/>
    </location>
    <ligand>
        <name>substrate</name>
    </ligand>
</feature>
<dbReference type="Proteomes" id="UP000178042">
    <property type="component" value="Unassembled WGS sequence"/>
</dbReference>
<keyword evidence="1" id="KW-0378">Hydrolase</keyword>
<comment type="caution">
    <text evidence="4">The sequence shown here is derived from an EMBL/GenBank/DDBJ whole genome shotgun (WGS) entry which is preliminary data.</text>
</comment>
<protein>
    <recommendedName>
        <fullName evidence="6">Phosphoglycerate mutase</fullName>
    </recommendedName>
</protein>
<dbReference type="InterPro" id="IPR001345">
    <property type="entry name" value="PG/BPGM_mutase_AS"/>
</dbReference>
<feature type="binding site" evidence="3">
    <location>
        <position position="60"/>
    </location>
    <ligand>
        <name>substrate</name>
    </ligand>
</feature>
<organism evidence="4 5">
    <name type="scientific">Candidatus Kaiserbacteria bacterium RIFCSPHIGHO2_02_FULL_49_16</name>
    <dbReference type="NCBI Taxonomy" id="1798490"/>
    <lineage>
        <taxon>Bacteria</taxon>
        <taxon>Candidatus Kaiseribacteriota</taxon>
    </lineage>
</organism>
<dbReference type="GO" id="GO:0004331">
    <property type="term" value="F:fructose-2,6-bisphosphate 2-phosphatase activity"/>
    <property type="evidence" value="ECO:0007669"/>
    <property type="project" value="TreeGrafter"/>
</dbReference>
<accession>A0A1F6DCY6</accession>
<reference evidence="4 5" key="1">
    <citation type="journal article" date="2016" name="Nat. Commun.">
        <title>Thousands of microbial genomes shed light on interconnected biogeochemical processes in an aquifer system.</title>
        <authorList>
            <person name="Anantharaman K."/>
            <person name="Brown C.T."/>
            <person name="Hug L.A."/>
            <person name="Sharon I."/>
            <person name="Castelle C.J."/>
            <person name="Probst A.J."/>
            <person name="Thomas B.C."/>
            <person name="Singh A."/>
            <person name="Wilkins M.J."/>
            <person name="Karaoz U."/>
            <person name="Brodie E.L."/>
            <person name="Williams K.H."/>
            <person name="Hubbard S.S."/>
            <person name="Banfield J.F."/>
        </authorList>
    </citation>
    <scope>NUCLEOTIDE SEQUENCE [LARGE SCALE GENOMIC DNA]</scope>
</reference>
<dbReference type="PIRSF" id="PIRSF000709">
    <property type="entry name" value="6PFK_2-Ptase"/>
    <property type="match status" value="1"/>
</dbReference>
<dbReference type="CDD" id="cd07067">
    <property type="entry name" value="HP_PGM_like"/>
    <property type="match status" value="1"/>
</dbReference>
<evidence type="ECO:0000313" key="5">
    <source>
        <dbReference type="Proteomes" id="UP000178042"/>
    </source>
</evidence>
<dbReference type="Gene3D" id="3.40.50.1240">
    <property type="entry name" value="Phosphoglycerate mutase-like"/>
    <property type="match status" value="1"/>
</dbReference>
<dbReference type="EMBL" id="MFLD01000030">
    <property type="protein sequence ID" value="OGG59187.1"/>
    <property type="molecule type" value="Genomic_DNA"/>
</dbReference>
<feature type="binding site" evidence="3">
    <location>
        <begin position="84"/>
        <end position="87"/>
    </location>
    <ligand>
        <name>substrate</name>
    </ligand>
</feature>
<evidence type="ECO:0000313" key="4">
    <source>
        <dbReference type="EMBL" id="OGG59187.1"/>
    </source>
</evidence>
<dbReference type="InterPro" id="IPR013078">
    <property type="entry name" value="His_Pase_superF_clade-1"/>
</dbReference>
<evidence type="ECO:0000256" key="1">
    <source>
        <dbReference type="ARBA" id="ARBA00022801"/>
    </source>
</evidence>
<evidence type="ECO:0000256" key="2">
    <source>
        <dbReference type="PIRSR" id="PIRSR613078-1"/>
    </source>
</evidence>
<dbReference type="PANTHER" id="PTHR46517">
    <property type="entry name" value="FRUCTOSE-2,6-BISPHOSPHATASE TIGAR"/>
    <property type="match status" value="1"/>
</dbReference>
<proteinExistence type="predicted"/>
<dbReference type="GO" id="GO:0045820">
    <property type="term" value="P:negative regulation of glycolytic process"/>
    <property type="evidence" value="ECO:0007669"/>
    <property type="project" value="TreeGrafter"/>
</dbReference>
<dbReference type="AlphaFoldDB" id="A0A1F6DCY6"/>
<feature type="active site" description="Proton donor/acceptor" evidence="2">
    <location>
        <position position="84"/>
    </location>
</feature>
<dbReference type="GO" id="GO:0005829">
    <property type="term" value="C:cytosol"/>
    <property type="evidence" value="ECO:0007669"/>
    <property type="project" value="TreeGrafter"/>
</dbReference>
<dbReference type="InterPro" id="IPR029033">
    <property type="entry name" value="His_PPase_superfam"/>
</dbReference>